<dbReference type="Pfam" id="PF04397">
    <property type="entry name" value="LytTR"/>
    <property type="match status" value="1"/>
</dbReference>
<dbReference type="AlphaFoldDB" id="A0A1Y5SFV9"/>
<evidence type="ECO:0000313" key="3">
    <source>
        <dbReference type="EMBL" id="SLN37041.1"/>
    </source>
</evidence>
<name>A0A1Y5SFV9_9RHOB</name>
<reference evidence="3 4" key="1">
    <citation type="submission" date="2017-03" db="EMBL/GenBank/DDBJ databases">
        <authorList>
            <person name="Afonso C.L."/>
            <person name="Miller P.J."/>
            <person name="Scott M.A."/>
            <person name="Spackman E."/>
            <person name="Goraichik I."/>
            <person name="Dimitrov K.M."/>
            <person name="Suarez D.L."/>
            <person name="Swayne D.E."/>
        </authorList>
    </citation>
    <scope>NUCLEOTIDE SEQUENCE [LARGE SCALE GENOMIC DNA]</scope>
    <source>
        <strain evidence="3 4">CECT 7639</strain>
    </source>
</reference>
<feature type="domain" description="HTH LytTR-type" evidence="2">
    <location>
        <begin position="196"/>
        <end position="274"/>
    </location>
</feature>
<evidence type="ECO:0000256" key="1">
    <source>
        <dbReference type="SAM" id="Phobius"/>
    </source>
</evidence>
<dbReference type="Gene3D" id="2.40.50.1020">
    <property type="entry name" value="LytTr DNA-binding domain"/>
    <property type="match status" value="1"/>
</dbReference>
<keyword evidence="3" id="KW-0238">DNA-binding</keyword>
<keyword evidence="1" id="KW-0812">Transmembrane</keyword>
<dbReference type="InterPro" id="IPR007492">
    <property type="entry name" value="LytTR_DNA-bd_dom"/>
</dbReference>
<organism evidence="3 4">
    <name type="scientific">Falsiruegeria litorea R37</name>
    <dbReference type="NCBI Taxonomy" id="1200284"/>
    <lineage>
        <taxon>Bacteria</taxon>
        <taxon>Pseudomonadati</taxon>
        <taxon>Pseudomonadota</taxon>
        <taxon>Alphaproteobacteria</taxon>
        <taxon>Rhodobacterales</taxon>
        <taxon>Roseobacteraceae</taxon>
        <taxon>Falsiruegeria</taxon>
    </lineage>
</organism>
<dbReference type="Proteomes" id="UP000193077">
    <property type="component" value="Unassembled WGS sequence"/>
</dbReference>
<keyword evidence="4" id="KW-1185">Reference proteome</keyword>
<keyword evidence="1" id="KW-1133">Transmembrane helix</keyword>
<accession>A0A1Y5SFV9</accession>
<keyword evidence="1" id="KW-0472">Membrane</keyword>
<dbReference type="SMART" id="SM00850">
    <property type="entry name" value="LytTR"/>
    <property type="match status" value="1"/>
</dbReference>
<gene>
    <name evidence="3" type="ORF">TRL7639_01811</name>
</gene>
<sequence>MTKDENREYRVLLTNGKVVYFTFRELRTFILSPNVLFLCAILLVVMTSGHPLLYPTLPDVNARLFYWILGIFLYLLLVLPWGELVLKLWGRLFSIPLPLAAVTAPLVAGITLLMEFVPDVFGSLVPMRSGPLSAFGVAKNVIVAHVSEMIAFLWLLPLSRSPEAVVDVPETSDDAARFIRIAGRSLPMDSVRCVRNEEHYLVVKTTMGTLRLRARMNDLLMQVSDDDGIQAHRSFWVSTDEALELRGTTIMTRSGCVIPVSRYRMKAVRAWCERHGKPH</sequence>
<dbReference type="PROSITE" id="PS50930">
    <property type="entry name" value="HTH_LYTTR"/>
    <property type="match status" value="1"/>
</dbReference>
<feature type="transmembrane region" description="Helical" evidence="1">
    <location>
        <begin position="34"/>
        <end position="53"/>
    </location>
</feature>
<dbReference type="GO" id="GO:0003677">
    <property type="term" value="F:DNA binding"/>
    <property type="evidence" value="ECO:0007669"/>
    <property type="project" value="UniProtKB-KW"/>
</dbReference>
<dbReference type="EMBL" id="FWFO01000001">
    <property type="protein sequence ID" value="SLN37041.1"/>
    <property type="molecule type" value="Genomic_DNA"/>
</dbReference>
<proteinExistence type="predicted"/>
<feature type="transmembrane region" description="Helical" evidence="1">
    <location>
        <begin position="65"/>
        <end position="86"/>
    </location>
</feature>
<feature type="transmembrane region" description="Helical" evidence="1">
    <location>
        <begin position="134"/>
        <end position="156"/>
    </location>
</feature>
<evidence type="ECO:0000313" key="4">
    <source>
        <dbReference type="Proteomes" id="UP000193077"/>
    </source>
</evidence>
<dbReference type="OrthoDB" id="7028951at2"/>
<feature type="transmembrane region" description="Helical" evidence="1">
    <location>
        <begin position="93"/>
        <end position="114"/>
    </location>
</feature>
<evidence type="ECO:0000259" key="2">
    <source>
        <dbReference type="PROSITE" id="PS50930"/>
    </source>
</evidence>
<protein>
    <submittedName>
        <fullName evidence="3">LytTr DNA-binding domain protein</fullName>
    </submittedName>
</protein>